<protein>
    <submittedName>
        <fullName evidence="1">Uncharacterized protein</fullName>
    </submittedName>
</protein>
<dbReference type="AlphaFoldDB" id="A0AA35P1W9"/>
<proteinExistence type="predicted"/>
<dbReference type="EMBL" id="OX395128">
    <property type="protein sequence ID" value="CAI5769298.1"/>
    <property type="molecule type" value="Genomic_DNA"/>
</dbReference>
<keyword evidence="2" id="KW-1185">Reference proteome</keyword>
<sequence>MWAEYLFFLRKLPKAESQVSESQFTNRGRVSTFQNLEITCLTPGKSARLS</sequence>
<dbReference type="Proteomes" id="UP001178461">
    <property type="component" value="Chromosome 3"/>
</dbReference>
<gene>
    <name evidence="1" type="ORF">PODLI_1B042966</name>
</gene>
<organism evidence="1 2">
    <name type="scientific">Podarcis lilfordi</name>
    <name type="common">Lilford's wall lizard</name>
    <dbReference type="NCBI Taxonomy" id="74358"/>
    <lineage>
        <taxon>Eukaryota</taxon>
        <taxon>Metazoa</taxon>
        <taxon>Chordata</taxon>
        <taxon>Craniata</taxon>
        <taxon>Vertebrata</taxon>
        <taxon>Euteleostomi</taxon>
        <taxon>Lepidosauria</taxon>
        <taxon>Squamata</taxon>
        <taxon>Bifurcata</taxon>
        <taxon>Unidentata</taxon>
        <taxon>Episquamata</taxon>
        <taxon>Laterata</taxon>
        <taxon>Lacertibaenia</taxon>
        <taxon>Lacertidae</taxon>
        <taxon>Podarcis</taxon>
    </lineage>
</organism>
<evidence type="ECO:0000313" key="2">
    <source>
        <dbReference type="Proteomes" id="UP001178461"/>
    </source>
</evidence>
<reference evidence="1" key="1">
    <citation type="submission" date="2022-12" db="EMBL/GenBank/DDBJ databases">
        <authorList>
            <person name="Alioto T."/>
            <person name="Alioto T."/>
            <person name="Gomez Garrido J."/>
        </authorList>
    </citation>
    <scope>NUCLEOTIDE SEQUENCE</scope>
</reference>
<name>A0AA35P1W9_9SAUR</name>
<evidence type="ECO:0000313" key="1">
    <source>
        <dbReference type="EMBL" id="CAI5769298.1"/>
    </source>
</evidence>
<accession>A0AA35P1W9</accession>